<protein>
    <submittedName>
        <fullName evidence="6">IclR family transcriptional regulator</fullName>
    </submittedName>
</protein>
<dbReference type="SMART" id="SM00346">
    <property type="entry name" value="HTH_ICLR"/>
    <property type="match status" value="1"/>
</dbReference>
<comment type="caution">
    <text evidence="6">The sequence shown here is derived from an EMBL/GenBank/DDBJ whole genome shotgun (WGS) entry which is preliminary data.</text>
</comment>
<proteinExistence type="predicted"/>
<dbReference type="InterPro" id="IPR050707">
    <property type="entry name" value="HTH_MetabolicPath_Reg"/>
</dbReference>
<dbReference type="Gene3D" id="1.10.10.10">
    <property type="entry name" value="Winged helix-like DNA-binding domain superfamily/Winged helix DNA-binding domain"/>
    <property type="match status" value="1"/>
</dbReference>
<dbReference type="InterPro" id="IPR036388">
    <property type="entry name" value="WH-like_DNA-bd_sf"/>
</dbReference>
<dbReference type="PROSITE" id="PS51078">
    <property type="entry name" value="ICLR_ED"/>
    <property type="match status" value="1"/>
</dbReference>
<dbReference type="GO" id="GO:0003677">
    <property type="term" value="F:DNA binding"/>
    <property type="evidence" value="ECO:0007669"/>
    <property type="project" value="UniProtKB-KW"/>
</dbReference>
<evidence type="ECO:0000256" key="3">
    <source>
        <dbReference type="ARBA" id="ARBA00023163"/>
    </source>
</evidence>
<organism evidence="6">
    <name type="scientific">Sulfurihydrogenibium azorense</name>
    <dbReference type="NCBI Taxonomy" id="309806"/>
    <lineage>
        <taxon>Bacteria</taxon>
        <taxon>Pseudomonadati</taxon>
        <taxon>Aquificota</taxon>
        <taxon>Aquificia</taxon>
        <taxon>Aquificales</taxon>
        <taxon>Hydrogenothermaceae</taxon>
        <taxon>Sulfurihydrogenibium</taxon>
    </lineage>
</organism>
<dbReference type="GO" id="GO:0003700">
    <property type="term" value="F:DNA-binding transcription factor activity"/>
    <property type="evidence" value="ECO:0007669"/>
    <property type="project" value="TreeGrafter"/>
</dbReference>
<gene>
    <name evidence="6" type="ORF">ENO34_03345</name>
</gene>
<dbReference type="AlphaFoldDB" id="A0A831YE27"/>
<dbReference type="GO" id="GO:0045892">
    <property type="term" value="P:negative regulation of DNA-templated transcription"/>
    <property type="evidence" value="ECO:0007669"/>
    <property type="project" value="TreeGrafter"/>
</dbReference>
<evidence type="ECO:0000313" key="6">
    <source>
        <dbReference type="EMBL" id="HEV09420.1"/>
    </source>
</evidence>
<dbReference type="SUPFAM" id="SSF46785">
    <property type="entry name" value="Winged helix' DNA-binding domain"/>
    <property type="match status" value="1"/>
</dbReference>
<evidence type="ECO:0000256" key="1">
    <source>
        <dbReference type="ARBA" id="ARBA00023015"/>
    </source>
</evidence>
<dbReference type="EMBL" id="DSFC01000190">
    <property type="protein sequence ID" value="HEV09420.1"/>
    <property type="molecule type" value="Genomic_DNA"/>
</dbReference>
<dbReference type="InterPro" id="IPR014757">
    <property type="entry name" value="Tscrpt_reg_IclR_C"/>
</dbReference>
<reference evidence="6" key="1">
    <citation type="journal article" date="2020" name="mSystems">
        <title>Genome- and Community-Level Interaction Insights into Carbon Utilization and Element Cycling Functions of Hydrothermarchaeota in Hydrothermal Sediment.</title>
        <authorList>
            <person name="Zhou Z."/>
            <person name="Liu Y."/>
            <person name="Xu W."/>
            <person name="Pan J."/>
            <person name="Luo Z.H."/>
            <person name="Li M."/>
        </authorList>
    </citation>
    <scope>NUCLEOTIDE SEQUENCE [LARGE SCALE GENOMIC DNA]</scope>
    <source>
        <strain evidence="6">SpSt-1257</strain>
    </source>
</reference>
<feature type="domain" description="HTH iclR-type" evidence="4">
    <location>
        <begin position="7"/>
        <end position="68"/>
    </location>
</feature>
<keyword evidence="3" id="KW-0804">Transcription</keyword>
<dbReference type="InterPro" id="IPR029016">
    <property type="entry name" value="GAF-like_dom_sf"/>
</dbReference>
<keyword evidence="2" id="KW-0238">DNA-binding</keyword>
<evidence type="ECO:0000259" key="4">
    <source>
        <dbReference type="PROSITE" id="PS51077"/>
    </source>
</evidence>
<dbReference type="Gene3D" id="3.30.450.40">
    <property type="match status" value="2"/>
</dbReference>
<evidence type="ECO:0000256" key="2">
    <source>
        <dbReference type="ARBA" id="ARBA00023125"/>
    </source>
</evidence>
<evidence type="ECO:0000259" key="5">
    <source>
        <dbReference type="PROSITE" id="PS51078"/>
    </source>
</evidence>
<feature type="domain" description="IclR-ED" evidence="5">
    <location>
        <begin position="69"/>
        <end position="223"/>
    </location>
</feature>
<dbReference type="Pfam" id="PF01614">
    <property type="entry name" value="IclR_C"/>
    <property type="match status" value="2"/>
</dbReference>
<accession>A0A831YE27</accession>
<dbReference type="Proteomes" id="UP000885621">
    <property type="component" value="Unassembled WGS sequence"/>
</dbReference>
<dbReference type="FunFam" id="1.10.10.10:FF:000056">
    <property type="entry name" value="IclR family transcriptional regulator"/>
    <property type="match status" value="1"/>
</dbReference>
<sequence length="223" mass="25339">MQQKGAKKSIEKALDLLEALKERGTLGVTELSNILGLNKNNVFRILATLQLKGLIEQDEDTGHYRLGVKTLHLEYAFIKNLTILNHAKQFIKNLRNQTNETVYLSMLHQDDIIYFYSKESRASVLAKSRLGKRYPAVKTAAGRAILKATKDLGEIFEFDFEELEKEVAEIATVIRDESDHPVAGLSIVAPISRLNKNNYEEHFKQYLLQTAKEITNINKIVLP</sequence>
<dbReference type="PANTHER" id="PTHR30136">
    <property type="entry name" value="HELIX-TURN-HELIX TRANSCRIPTIONAL REGULATOR, ICLR FAMILY"/>
    <property type="match status" value="1"/>
</dbReference>
<dbReference type="InterPro" id="IPR005471">
    <property type="entry name" value="Tscrpt_reg_IclR_N"/>
</dbReference>
<dbReference type="PANTHER" id="PTHR30136:SF24">
    <property type="entry name" value="HTH-TYPE TRANSCRIPTIONAL REPRESSOR ALLR"/>
    <property type="match status" value="1"/>
</dbReference>
<dbReference type="InterPro" id="IPR036390">
    <property type="entry name" value="WH_DNA-bd_sf"/>
</dbReference>
<keyword evidence="1" id="KW-0805">Transcription regulation</keyword>
<dbReference type="SUPFAM" id="SSF55781">
    <property type="entry name" value="GAF domain-like"/>
    <property type="match status" value="1"/>
</dbReference>
<dbReference type="PROSITE" id="PS51077">
    <property type="entry name" value="HTH_ICLR"/>
    <property type="match status" value="1"/>
</dbReference>
<dbReference type="Pfam" id="PF09339">
    <property type="entry name" value="HTH_IclR"/>
    <property type="match status" value="1"/>
</dbReference>
<name>A0A831YE27_9AQUI</name>